<proteinExistence type="predicted"/>
<accession>A0A1V6PBJ6</accession>
<gene>
    <name evidence="1" type="ORF">PENDEC_c011G02438</name>
</gene>
<organism evidence="1 2">
    <name type="scientific">Penicillium decumbens</name>
    <dbReference type="NCBI Taxonomy" id="69771"/>
    <lineage>
        <taxon>Eukaryota</taxon>
        <taxon>Fungi</taxon>
        <taxon>Dikarya</taxon>
        <taxon>Ascomycota</taxon>
        <taxon>Pezizomycotina</taxon>
        <taxon>Eurotiomycetes</taxon>
        <taxon>Eurotiomycetidae</taxon>
        <taxon>Eurotiales</taxon>
        <taxon>Aspergillaceae</taxon>
        <taxon>Penicillium</taxon>
    </lineage>
</organism>
<dbReference type="AlphaFoldDB" id="A0A1V6PBJ6"/>
<dbReference type="InterPro" id="IPR036770">
    <property type="entry name" value="Ankyrin_rpt-contain_sf"/>
</dbReference>
<sequence length="510" mass="58137">MNGSTSSLPARADDRLPLPEIFPDLLHMRVLCLTVDAPSQPVRSFDSLDFSTATRDELYVWSEHISLDQVPADILISVLDRLFFVGTEFPHLTCGGIHALHVFRSSCKKLCDIVHTWIERDEVQSFFQDIQNDTLIRGPMQLSQSNVDSLRVARENTLAYDTAANCVECLKFLIENELVGIQFYDETGRNYLHAAINNDNNDYINLSRLCGHPLVQLAEKRNERGFELVLEQLLGHYNLADLFSDNHFKLKLCAFVSPEFAERLFVMRLNIGNAKDEHGTTSWHAAAQGNPHGEDFMIWLLSRSDTQPTVKDSKGHNALMHAAMGNRVTSIQWLCSHVNPMEDWVDPETQDTGGGGPAYALRLAAQSMEENSPHIFYGIMFRLPRDYYENLRHMVLIFKSICDTLVATRQDLALEHPRPTLEHRREWENAWRVAVAKCEKLSGFLQTKVFRDVGWQGTTAMRAICRYARDKDLPMLIHGIVPLPPEAKSWFRIFKDREAGGGRWPWSTSP</sequence>
<dbReference type="OMA" id="MHEFCAV"/>
<dbReference type="OrthoDB" id="4267003at2759"/>
<protein>
    <submittedName>
        <fullName evidence="1">Uncharacterized protein</fullName>
    </submittedName>
</protein>
<evidence type="ECO:0000313" key="2">
    <source>
        <dbReference type="Proteomes" id="UP000191522"/>
    </source>
</evidence>
<dbReference type="EMBL" id="MDYL01000011">
    <property type="protein sequence ID" value="OQD74390.1"/>
    <property type="molecule type" value="Genomic_DNA"/>
</dbReference>
<comment type="caution">
    <text evidence="1">The sequence shown here is derived from an EMBL/GenBank/DDBJ whole genome shotgun (WGS) entry which is preliminary data.</text>
</comment>
<dbReference type="Gene3D" id="1.25.40.20">
    <property type="entry name" value="Ankyrin repeat-containing domain"/>
    <property type="match status" value="1"/>
</dbReference>
<keyword evidence="2" id="KW-1185">Reference proteome</keyword>
<reference evidence="2" key="1">
    <citation type="journal article" date="2017" name="Nat. Microbiol.">
        <title>Global analysis of biosynthetic gene clusters reveals vast potential of secondary metabolite production in Penicillium species.</title>
        <authorList>
            <person name="Nielsen J.C."/>
            <person name="Grijseels S."/>
            <person name="Prigent S."/>
            <person name="Ji B."/>
            <person name="Dainat J."/>
            <person name="Nielsen K.F."/>
            <person name="Frisvad J.C."/>
            <person name="Workman M."/>
            <person name="Nielsen J."/>
        </authorList>
    </citation>
    <scope>NUCLEOTIDE SEQUENCE [LARGE SCALE GENOMIC DNA]</scope>
    <source>
        <strain evidence="2">IBT 11843</strain>
    </source>
</reference>
<dbReference type="SUPFAM" id="SSF48403">
    <property type="entry name" value="Ankyrin repeat"/>
    <property type="match status" value="1"/>
</dbReference>
<name>A0A1V6PBJ6_PENDC</name>
<dbReference type="Proteomes" id="UP000191522">
    <property type="component" value="Unassembled WGS sequence"/>
</dbReference>
<evidence type="ECO:0000313" key="1">
    <source>
        <dbReference type="EMBL" id="OQD74390.1"/>
    </source>
</evidence>